<evidence type="ECO:0000256" key="1">
    <source>
        <dbReference type="ARBA" id="ARBA00009369"/>
    </source>
</evidence>
<comment type="similarity">
    <text evidence="1">Belongs to the MreC family.</text>
</comment>
<sequence length="451" mass="46053">MPSYAGPPVASRPGEVTSTLRLLVYLVLAVVLIALDSRGGWLSQLRLQANLLIQPVWAVAGLPGRIGSQVRDNAATHAQLVEETRALRNQLLVANARLTRLQTAALDNAQLRELLNVAERRGLDVQLAPILDIDLDPTRQRLLLDAGSRDGVLMGQAVIDAGGLMGQVIEVTPLHSTVLLLTDPDHAVPVSVARNGVRLIVYGRGDRLELRDIPLSAGVQVGDEIVTSGLGGRFPAGFPVGKVSELHPDDTHAFLVGELTPAAKLDRGRDVLLLRAGKPLRVAVGAGNGESGIGNGNGNGSGNAAPATTAPANMPVTATPRTPAGGGSNAATDPARPTAGAASGATTATATSTGAAPRAQSAPTPATPGAQPASAPTPSRPTSLPARPPASNESKIQNPDSRPASLQGSRASGNAASGTGNRSASPPQSTAPTDSRLPTPDSRPAPQETDQ</sequence>
<feature type="compositionally biased region" description="Low complexity" evidence="5">
    <location>
        <begin position="334"/>
        <end position="391"/>
    </location>
</feature>
<dbReference type="Pfam" id="PF04085">
    <property type="entry name" value="MreC"/>
    <property type="match status" value="1"/>
</dbReference>
<feature type="region of interest" description="Disordered" evidence="5">
    <location>
        <begin position="284"/>
        <end position="451"/>
    </location>
</feature>
<evidence type="ECO:0000256" key="3">
    <source>
        <dbReference type="ARBA" id="ARBA00022960"/>
    </source>
</evidence>
<evidence type="ECO:0000313" key="8">
    <source>
        <dbReference type="EMBL" id="CAP50064.1"/>
    </source>
</evidence>
<dbReference type="EMBL" id="AM920689">
    <property type="protein sequence ID" value="CAP50064.1"/>
    <property type="molecule type" value="Genomic_DNA"/>
</dbReference>
<evidence type="ECO:0000256" key="6">
    <source>
        <dbReference type="SAM" id="Phobius"/>
    </source>
</evidence>
<evidence type="ECO:0000256" key="4">
    <source>
        <dbReference type="ARBA" id="ARBA00032089"/>
    </source>
</evidence>
<evidence type="ECO:0000256" key="5">
    <source>
        <dbReference type="SAM" id="MobiDB-lite"/>
    </source>
</evidence>
<dbReference type="PANTHER" id="PTHR34138:SF1">
    <property type="entry name" value="CELL SHAPE-DETERMINING PROTEIN MREC"/>
    <property type="match status" value="1"/>
</dbReference>
<dbReference type="InterPro" id="IPR055342">
    <property type="entry name" value="MreC_beta-barrel_core"/>
</dbReference>
<feature type="compositionally biased region" description="Polar residues" evidence="5">
    <location>
        <begin position="392"/>
        <end position="433"/>
    </location>
</feature>
<proteinExistence type="inferred from homology"/>
<feature type="domain" description="Rod shape-determining protein MreC beta-barrel core" evidence="7">
    <location>
        <begin position="132"/>
        <end position="274"/>
    </location>
</feature>
<organism evidence="8 9">
    <name type="scientific">Xanthomonas campestris pv. campestris (strain B100)</name>
    <dbReference type="NCBI Taxonomy" id="509169"/>
    <lineage>
        <taxon>Bacteria</taxon>
        <taxon>Pseudomonadati</taxon>
        <taxon>Pseudomonadota</taxon>
        <taxon>Gammaproteobacteria</taxon>
        <taxon>Lysobacterales</taxon>
        <taxon>Lysobacteraceae</taxon>
        <taxon>Xanthomonas</taxon>
    </lineage>
</organism>
<name>B0RNM9_XANCB</name>
<gene>
    <name evidence="8" type="primary">mreC</name>
    <name evidence="8" type="ORF">XCCB100_0725</name>
</gene>
<dbReference type="HOGENOM" id="CLU_042663_2_0_6"/>
<dbReference type="PANTHER" id="PTHR34138">
    <property type="entry name" value="CELL SHAPE-DETERMINING PROTEIN MREC"/>
    <property type="match status" value="1"/>
</dbReference>
<dbReference type="Gene3D" id="2.40.10.340">
    <property type="entry name" value="Rod shape-determining protein MreC, domain 1"/>
    <property type="match status" value="1"/>
</dbReference>
<dbReference type="AlphaFoldDB" id="B0RNM9"/>
<dbReference type="GO" id="GO:0005886">
    <property type="term" value="C:plasma membrane"/>
    <property type="evidence" value="ECO:0007669"/>
    <property type="project" value="TreeGrafter"/>
</dbReference>
<dbReference type="KEGG" id="xca:xcc-b100_0725"/>
<dbReference type="GO" id="GO:0008360">
    <property type="term" value="P:regulation of cell shape"/>
    <property type="evidence" value="ECO:0007669"/>
    <property type="project" value="UniProtKB-KW"/>
</dbReference>
<keyword evidence="6" id="KW-0812">Transmembrane</keyword>
<dbReference type="NCBIfam" id="TIGR00219">
    <property type="entry name" value="mreC"/>
    <property type="match status" value="1"/>
</dbReference>
<dbReference type="InterPro" id="IPR042177">
    <property type="entry name" value="Cell/Rod_1"/>
</dbReference>
<dbReference type="InterPro" id="IPR042175">
    <property type="entry name" value="Cell/Rod_MreC_2"/>
</dbReference>
<protein>
    <recommendedName>
        <fullName evidence="2">Cell shape-determining protein MreC</fullName>
    </recommendedName>
    <alternativeName>
        <fullName evidence="4">Cell shape protein MreC</fullName>
    </alternativeName>
</protein>
<dbReference type="Gene3D" id="2.40.10.350">
    <property type="entry name" value="Rod shape-determining protein MreC, domain 2"/>
    <property type="match status" value="1"/>
</dbReference>
<keyword evidence="3" id="KW-0133">Cell shape</keyword>
<evidence type="ECO:0000256" key="2">
    <source>
        <dbReference type="ARBA" id="ARBA00013855"/>
    </source>
</evidence>
<feature type="compositionally biased region" description="Low complexity" evidence="5">
    <location>
        <begin position="302"/>
        <end position="320"/>
    </location>
</feature>
<evidence type="ECO:0000313" key="9">
    <source>
        <dbReference type="Proteomes" id="UP000001188"/>
    </source>
</evidence>
<feature type="compositionally biased region" description="Gly residues" evidence="5">
    <location>
        <begin position="286"/>
        <end position="301"/>
    </location>
</feature>
<dbReference type="Proteomes" id="UP000001188">
    <property type="component" value="Chromosome"/>
</dbReference>
<keyword evidence="6" id="KW-0472">Membrane</keyword>
<dbReference type="FunFam" id="2.40.10.340:FF:000002">
    <property type="entry name" value="Rod shape-determining protein MreC"/>
    <property type="match status" value="1"/>
</dbReference>
<keyword evidence="6" id="KW-1133">Transmembrane helix</keyword>
<evidence type="ECO:0000259" key="7">
    <source>
        <dbReference type="Pfam" id="PF04085"/>
    </source>
</evidence>
<feature type="transmembrane region" description="Helical" evidence="6">
    <location>
        <begin position="20"/>
        <end position="37"/>
    </location>
</feature>
<dbReference type="InterPro" id="IPR007221">
    <property type="entry name" value="MreC"/>
</dbReference>
<accession>B0RNM9</accession>
<reference evidence="8 9" key="1">
    <citation type="journal article" date="2008" name="J. Biotechnol.">
        <title>The genome of Xanthomonas campestris pv. campestris B100 and its use for the reconstruction of metabolic pathways involved in xanthan biosynthesis.</title>
        <authorList>
            <person name="Vorholter F.J."/>
            <person name="Schneiker S."/>
            <person name="Goesmann A."/>
            <person name="Krause L."/>
            <person name="Bekel T."/>
            <person name="Kaiser O."/>
            <person name="Linke B."/>
            <person name="Patschkowski T."/>
            <person name="Ruckert C."/>
            <person name="Schmid J."/>
            <person name="Sidhu V.K."/>
            <person name="Sieber V."/>
            <person name="Tauch A."/>
            <person name="Watt S.A."/>
            <person name="Weisshaar B."/>
            <person name="Becker A."/>
            <person name="Niehaus K."/>
            <person name="Puhler A."/>
        </authorList>
    </citation>
    <scope>NUCLEOTIDE SEQUENCE [LARGE SCALE GENOMIC DNA]</scope>
    <source>
        <strain evidence="8 9">B100</strain>
    </source>
</reference>